<protein>
    <submittedName>
        <fullName evidence="1">Uncharacterized protein</fullName>
    </submittedName>
</protein>
<gene>
    <name evidence="1" type="ORF">SAMN02745172_02485</name>
</gene>
<keyword evidence="2" id="KW-1185">Reference proteome</keyword>
<reference evidence="1 2" key="1">
    <citation type="submission" date="2016-12" db="EMBL/GenBank/DDBJ databases">
        <authorList>
            <person name="Song W.-J."/>
            <person name="Kurnit D.M."/>
        </authorList>
    </citation>
    <scope>NUCLEOTIDE SEQUENCE [LARGE SCALE GENOMIC DNA]</scope>
    <source>
        <strain evidence="1 2">DSM 19599</strain>
    </source>
</reference>
<evidence type="ECO:0000313" key="2">
    <source>
        <dbReference type="Proteomes" id="UP000186406"/>
    </source>
</evidence>
<dbReference type="EMBL" id="FRXO01000004">
    <property type="protein sequence ID" value="SHO65838.1"/>
    <property type="molecule type" value="Genomic_DNA"/>
</dbReference>
<sequence>MPRGPRTADELRQMLITTGLTNAYRRCLAMAYAGKPLDPAIVDAIETEIVTDIGRTPVGEFDIPDAEGVRDRAVAALQKQFGVIRRDLQH</sequence>
<dbReference type="AlphaFoldDB" id="A0A1M7ZLQ7"/>
<proteinExistence type="predicted"/>
<dbReference type="Proteomes" id="UP000186406">
    <property type="component" value="Unassembled WGS sequence"/>
</dbReference>
<organism evidence="1 2">
    <name type="scientific">Pseudoxanthobacter soli DSM 19599</name>
    <dbReference type="NCBI Taxonomy" id="1123029"/>
    <lineage>
        <taxon>Bacteria</taxon>
        <taxon>Pseudomonadati</taxon>
        <taxon>Pseudomonadota</taxon>
        <taxon>Alphaproteobacteria</taxon>
        <taxon>Hyphomicrobiales</taxon>
        <taxon>Segnochrobactraceae</taxon>
        <taxon>Pseudoxanthobacter</taxon>
    </lineage>
</organism>
<dbReference type="STRING" id="1123029.SAMN02745172_02485"/>
<evidence type="ECO:0000313" key="1">
    <source>
        <dbReference type="EMBL" id="SHO65838.1"/>
    </source>
</evidence>
<accession>A0A1M7ZLQ7</accession>
<name>A0A1M7ZLQ7_9HYPH</name>